<gene>
    <name evidence="2" type="ORF">EP073_13515</name>
</gene>
<dbReference type="Proteomes" id="UP000287502">
    <property type="component" value="Chromosome"/>
</dbReference>
<dbReference type="EMBL" id="CP035108">
    <property type="protein sequence ID" value="QAR34382.1"/>
    <property type="molecule type" value="Genomic_DNA"/>
</dbReference>
<evidence type="ECO:0000256" key="1">
    <source>
        <dbReference type="SAM" id="SignalP"/>
    </source>
</evidence>
<dbReference type="InterPro" id="IPR008969">
    <property type="entry name" value="CarboxyPept-like_regulatory"/>
</dbReference>
<keyword evidence="1" id="KW-0732">Signal</keyword>
<name>A0A410K1W0_9BACT</name>
<dbReference type="RefSeq" id="WP_128467687.1">
    <property type="nucleotide sequence ID" value="NZ_CP035108.1"/>
</dbReference>
<accession>A0A410K1W0</accession>
<dbReference type="SUPFAM" id="SSF49464">
    <property type="entry name" value="Carboxypeptidase regulatory domain-like"/>
    <property type="match status" value="1"/>
</dbReference>
<protein>
    <recommendedName>
        <fullName evidence="4">Carboxypeptidase regulatory-like domain-containing protein</fullName>
    </recommendedName>
</protein>
<proteinExistence type="predicted"/>
<evidence type="ECO:0000313" key="3">
    <source>
        <dbReference type="Proteomes" id="UP000287502"/>
    </source>
</evidence>
<sequence length="693" mass="76183">MKFFLLLFAVLFAMTGAAEAKLKLDETVKAFFPKPAKLTGGEERWLGTGITETKTGNGFVYTSSYSYYSPDVQQIMNIKRKKTFDVKASIHAYSNYVTAFDKYEDLAKKAPKGKVQEIGFGDKGVFYYIPKSAYINDADFTIVFLNKIFVAEIQADDGFALMDAAAHINANIQRFILSNIEFFLVRNISLSVTAKGFERSSDILGFTEEEPKEVTVTGRVFSEDSKPLANAEVAFLETGKSIKTAADGSYKYSVKMGGRKNVSIAKNFYLKEIKQDKAAAPSVEDGVFTVNTFKTDGSQEPGSVWKLAFYGNTVHGKALMGEEGKQRLYPLKGTYENGRLTLNLDCRAGGSSFKCTRNFEGTLASDSVSGTWTGTGGGGSWKLALNSYSEITDYIYLNEDNSELSRFVKQGGRARTEKGALTISVNDEKTTGILFSLKKDRPEFNEVFIKSASLVLTHVPQQQSGSMRLFRYITETADGTVIPVPATMSYSGDAVMKPESYEIEADVTDYLFSSARSGVLVAPILQGGASAGSHTFAGHNVKPAAYAPKLKTIRYVPSDEADRIAPVAVRIKNLRGRDVVGDKNVVKSDGEPDTVFEAVFRLPGKTITSMEIYGEGTVTRKRNTDPLDIYPVIGFIKNGIPMNDIRGGVKLLLEQTSEKFDLHIAPIKETEPDKLKYRIVISGEVFEGTVEKQ</sequence>
<feature type="chain" id="PRO_5019525285" description="Carboxypeptidase regulatory-like domain-containing protein" evidence="1">
    <location>
        <begin position="21"/>
        <end position="693"/>
    </location>
</feature>
<keyword evidence="3" id="KW-1185">Reference proteome</keyword>
<dbReference type="AlphaFoldDB" id="A0A410K1W0"/>
<dbReference type="KEGG" id="gtl:EP073_13515"/>
<organism evidence="2 3">
    <name type="scientific">Geovibrio thiophilus</name>
    <dbReference type="NCBI Taxonomy" id="139438"/>
    <lineage>
        <taxon>Bacteria</taxon>
        <taxon>Pseudomonadati</taxon>
        <taxon>Deferribacterota</taxon>
        <taxon>Deferribacteres</taxon>
        <taxon>Deferribacterales</taxon>
        <taxon>Geovibrionaceae</taxon>
        <taxon>Geovibrio</taxon>
    </lineage>
</organism>
<evidence type="ECO:0008006" key="4">
    <source>
        <dbReference type="Google" id="ProtNLM"/>
    </source>
</evidence>
<feature type="signal peptide" evidence="1">
    <location>
        <begin position="1"/>
        <end position="20"/>
    </location>
</feature>
<dbReference type="Gene3D" id="2.60.40.1120">
    <property type="entry name" value="Carboxypeptidase-like, regulatory domain"/>
    <property type="match status" value="1"/>
</dbReference>
<reference evidence="2 3" key="1">
    <citation type="submission" date="2019-01" db="EMBL/GenBank/DDBJ databases">
        <title>Geovibrio thiophilus DSM 11263, complete genome.</title>
        <authorList>
            <person name="Spring S."/>
            <person name="Bunk B."/>
            <person name="Sproer C."/>
        </authorList>
    </citation>
    <scope>NUCLEOTIDE SEQUENCE [LARGE SCALE GENOMIC DNA]</scope>
    <source>
        <strain evidence="2 3">DSM 11263</strain>
    </source>
</reference>
<dbReference type="OrthoDB" id="9770255at2"/>
<evidence type="ECO:0000313" key="2">
    <source>
        <dbReference type="EMBL" id="QAR34382.1"/>
    </source>
</evidence>